<dbReference type="InterPro" id="IPR035965">
    <property type="entry name" value="PAS-like_dom_sf"/>
</dbReference>
<dbReference type="SMART" id="SM00387">
    <property type="entry name" value="HATPase_c"/>
    <property type="match status" value="1"/>
</dbReference>
<dbReference type="Pfam" id="PF02518">
    <property type="entry name" value="HATPase_c"/>
    <property type="match status" value="1"/>
</dbReference>
<keyword evidence="11" id="KW-1185">Reference proteome</keyword>
<dbReference type="InterPro" id="IPR011006">
    <property type="entry name" value="CheY-like_superfamily"/>
</dbReference>
<sequence length="483" mass="53045">MPFQTFPSPALTVLVVDDIATTRLMLAGLVRNMGYQVQMAADGEQALAMFSAQQPDMVLLDLLMPGIDGFAVTRQIKAMSGVKWVPVVVLSGLDGEQHLLAALDAGADDFLHKPAQPSILASKLKNLARVIELQQQHAALLNKSLAISENSFDAIVVTTDEGEIHGVNCAAERLILADRDVLLGRAVREILPNIQLQLAPTDLQQGQLQQVAIMPLRGEPIPVEVGLTFFYEGGQRFWLLILHDIRERERVDRLKQQFIATLSHELRTPLTSIIGSLKMLQSPQFAGVDQRAMSLLEMADRNAGRLLHMVNELLDLNKAAAGALQLELHHYKLHELLEEVLQSNQGYAAQHEVQLRLDAQFETARTLCTDKMRFLQIMGNLISNACKYSPRQSEVVISVRVNTFGVQLAVRDQGCGVAAHFVPSLFEPFTQADASDSRLRGGTGLGLAITRQLCQAFAGSIEYQPAPGGGSEFTVSLPWEVPR</sequence>
<dbReference type="Proteomes" id="UP000509597">
    <property type="component" value="Chromosome"/>
</dbReference>
<dbReference type="SMART" id="SM00388">
    <property type="entry name" value="HisKA"/>
    <property type="match status" value="1"/>
</dbReference>
<dbReference type="Gene3D" id="3.30.565.10">
    <property type="entry name" value="Histidine kinase-like ATPase, C-terminal domain"/>
    <property type="match status" value="1"/>
</dbReference>
<dbReference type="Pfam" id="PF00072">
    <property type="entry name" value="Response_reg"/>
    <property type="match status" value="1"/>
</dbReference>
<evidence type="ECO:0000256" key="2">
    <source>
        <dbReference type="ARBA" id="ARBA00004429"/>
    </source>
</evidence>
<evidence type="ECO:0000313" key="10">
    <source>
        <dbReference type="EMBL" id="QLG87780.1"/>
    </source>
</evidence>
<dbReference type="Pfam" id="PF00512">
    <property type="entry name" value="HisKA"/>
    <property type="match status" value="1"/>
</dbReference>
<dbReference type="GO" id="GO:0005886">
    <property type="term" value="C:plasma membrane"/>
    <property type="evidence" value="ECO:0007669"/>
    <property type="project" value="UniProtKB-SubCell"/>
</dbReference>
<dbReference type="InterPro" id="IPR003594">
    <property type="entry name" value="HATPase_dom"/>
</dbReference>
<dbReference type="InterPro" id="IPR036097">
    <property type="entry name" value="HisK_dim/P_sf"/>
</dbReference>
<evidence type="ECO:0000256" key="6">
    <source>
        <dbReference type="ARBA" id="ARBA00022777"/>
    </source>
</evidence>
<dbReference type="SUPFAM" id="SSF55874">
    <property type="entry name" value="ATPase domain of HSP90 chaperone/DNA topoisomerase II/histidine kinase"/>
    <property type="match status" value="1"/>
</dbReference>
<dbReference type="InterPro" id="IPR036890">
    <property type="entry name" value="HATPase_C_sf"/>
</dbReference>
<evidence type="ECO:0000256" key="3">
    <source>
        <dbReference type="ARBA" id="ARBA00012438"/>
    </source>
</evidence>
<dbReference type="InterPro" id="IPR001789">
    <property type="entry name" value="Sig_transdc_resp-reg_receiver"/>
</dbReference>
<dbReference type="PROSITE" id="PS50110">
    <property type="entry name" value="RESPONSE_REGULATORY"/>
    <property type="match status" value="1"/>
</dbReference>
<dbReference type="Gene3D" id="1.10.287.130">
    <property type="match status" value="1"/>
</dbReference>
<dbReference type="Pfam" id="PF08448">
    <property type="entry name" value="PAS_4"/>
    <property type="match status" value="1"/>
</dbReference>
<dbReference type="InterPro" id="IPR000014">
    <property type="entry name" value="PAS"/>
</dbReference>
<dbReference type="PROSITE" id="PS50109">
    <property type="entry name" value="HIS_KIN"/>
    <property type="match status" value="1"/>
</dbReference>
<dbReference type="CDD" id="cd00130">
    <property type="entry name" value="PAS"/>
    <property type="match status" value="1"/>
</dbReference>
<dbReference type="CDD" id="cd00082">
    <property type="entry name" value="HisKA"/>
    <property type="match status" value="1"/>
</dbReference>
<feature type="domain" description="Histidine kinase" evidence="8">
    <location>
        <begin position="261"/>
        <end position="481"/>
    </location>
</feature>
<dbReference type="PANTHER" id="PTHR43547:SF2">
    <property type="entry name" value="HYBRID SIGNAL TRANSDUCTION HISTIDINE KINASE C"/>
    <property type="match status" value="1"/>
</dbReference>
<dbReference type="NCBIfam" id="TIGR00229">
    <property type="entry name" value="sensory_box"/>
    <property type="match status" value="1"/>
</dbReference>
<dbReference type="Gene3D" id="3.40.50.2300">
    <property type="match status" value="1"/>
</dbReference>
<gene>
    <name evidence="10" type="ORF">HQ393_05645</name>
</gene>
<dbReference type="GO" id="GO:0000155">
    <property type="term" value="F:phosphorelay sensor kinase activity"/>
    <property type="evidence" value="ECO:0007669"/>
    <property type="project" value="InterPro"/>
</dbReference>
<dbReference type="FunFam" id="3.30.565.10:FF:000006">
    <property type="entry name" value="Sensor histidine kinase WalK"/>
    <property type="match status" value="1"/>
</dbReference>
<dbReference type="SMART" id="SM00448">
    <property type="entry name" value="REC"/>
    <property type="match status" value="1"/>
</dbReference>
<keyword evidence="6" id="KW-0418">Kinase</keyword>
<evidence type="ECO:0000256" key="5">
    <source>
        <dbReference type="ARBA" id="ARBA00022679"/>
    </source>
</evidence>
<dbReference type="InterPro" id="IPR013656">
    <property type="entry name" value="PAS_4"/>
</dbReference>
<dbReference type="PRINTS" id="PR00344">
    <property type="entry name" value="BCTRLSENSOR"/>
</dbReference>
<feature type="domain" description="Response regulatory" evidence="9">
    <location>
        <begin position="12"/>
        <end position="128"/>
    </location>
</feature>
<comment type="subcellular location">
    <subcellularLocation>
        <location evidence="2">Cell inner membrane</location>
        <topology evidence="2">Multi-pass membrane protein</topology>
    </subcellularLocation>
</comment>
<dbReference type="InterPro" id="IPR003661">
    <property type="entry name" value="HisK_dim/P_dom"/>
</dbReference>
<dbReference type="InterPro" id="IPR004358">
    <property type="entry name" value="Sig_transdc_His_kin-like_C"/>
</dbReference>
<dbReference type="SUPFAM" id="SSF52172">
    <property type="entry name" value="CheY-like"/>
    <property type="match status" value="1"/>
</dbReference>
<name>A0A7H9BGD7_9NEIS</name>
<feature type="modified residue" description="4-aspartylphosphate" evidence="7">
    <location>
        <position position="61"/>
    </location>
</feature>
<organism evidence="10 11">
    <name type="scientific">Chitinibacter bivalviorum</name>
    <dbReference type="NCBI Taxonomy" id="2739434"/>
    <lineage>
        <taxon>Bacteria</taxon>
        <taxon>Pseudomonadati</taxon>
        <taxon>Pseudomonadota</taxon>
        <taxon>Betaproteobacteria</taxon>
        <taxon>Neisseriales</taxon>
        <taxon>Chitinibacteraceae</taxon>
        <taxon>Chitinibacter</taxon>
    </lineage>
</organism>
<dbReference type="EMBL" id="CP058627">
    <property type="protein sequence ID" value="QLG87780.1"/>
    <property type="molecule type" value="Genomic_DNA"/>
</dbReference>
<dbReference type="AlphaFoldDB" id="A0A7H9BGD7"/>
<proteinExistence type="predicted"/>
<dbReference type="Gene3D" id="3.30.450.20">
    <property type="entry name" value="PAS domain"/>
    <property type="match status" value="1"/>
</dbReference>
<reference evidence="10 11" key="1">
    <citation type="submission" date="2020-07" db="EMBL/GenBank/DDBJ databases">
        <title>Complete genome sequence of Chitinibacter sp. 2T18.</title>
        <authorList>
            <person name="Bae J.-W."/>
            <person name="Choi J.-W."/>
        </authorList>
    </citation>
    <scope>NUCLEOTIDE SEQUENCE [LARGE SCALE GENOMIC DNA]</scope>
    <source>
        <strain evidence="10 11">2T18</strain>
    </source>
</reference>
<comment type="catalytic activity">
    <reaction evidence="1">
        <text>ATP + protein L-histidine = ADP + protein N-phospho-L-histidine.</text>
        <dbReference type="EC" id="2.7.13.3"/>
    </reaction>
</comment>
<protein>
    <recommendedName>
        <fullName evidence="3">histidine kinase</fullName>
        <ecNumber evidence="3">2.7.13.3</ecNumber>
    </recommendedName>
</protein>
<accession>A0A7H9BGD7</accession>
<evidence type="ECO:0000256" key="7">
    <source>
        <dbReference type="PROSITE-ProRule" id="PRU00169"/>
    </source>
</evidence>
<dbReference type="PANTHER" id="PTHR43547">
    <property type="entry name" value="TWO-COMPONENT HISTIDINE KINASE"/>
    <property type="match status" value="1"/>
</dbReference>
<dbReference type="SUPFAM" id="SSF55785">
    <property type="entry name" value="PYP-like sensor domain (PAS domain)"/>
    <property type="match status" value="1"/>
</dbReference>
<dbReference type="EC" id="2.7.13.3" evidence="3"/>
<evidence type="ECO:0000256" key="1">
    <source>
        <dbReference type="ARBA" id="ARBA00000085"/>
    </source>
</evidence>
<dbReference type="KEGG" id="chiz:HQ393_05645"/>
<evidence type="ECO:0000256" key="4">
    <source>
        <dbReference type="ARBA" id="ARBA00022553"/>
    </source>
</evidence>
<evidence type="ECO:0000313" key="11">
    <source>
        <dbReference type="Proteomes" id="UP000509597"/>
    </source>
</evidence>
<evidence type="ECO:0000259" key="8">
    <source>
        <dbReference type="PROSITE" id="PS50109"/>
    </source>
</evidence>
<dbReference type="InterPro" id="IPR005467">
    <property type="entry name" value="His_kinase_dom"/>
</dbReference>
<dbReference type="RefSeq" id="WP_179357860.1">
    <property type="nucleotide sequence ID" value="NZ_CP058627.1"/>
</dbReference>
<keyword evidence="5" id="KW-0808">Transferase</keyword>
<evidence type="ECO:0000259" key="9">
    <source>
        <dbReference type="PROSITE" id="PS50110"/>
    </source>
</evidence>
<dbReference type="SUPFAM" id="SSF47384">
    <property type="entry name" value="Homodimeric domain of signal transducing histidine kinase"/>
    <property type="match status" value="1"/>
</dbReference>
<keyword evidence="4 7" id="KW-0597">Phosphoprotein</keyword>